<evidence type="ECO:0000256" key="1">
    <source>
        <dbReference type="ARBA" id="ARBA00022448"/>
    </source>
</evidence>
<keyword evidence="1" id="KW-0813">Transport</keyword>
<dbReference type="Proteomes" id="UP001219957">
    <property type="component" value="Chromosome"/>
</dbReference>
<evidence type="ECO:0000256" key="2">
    <source>
        <dbReference type="ARBA" id="ARBA00022597"/>
    </source>
</evidence>
<evidence type="ECO:0000256" key="3">
    <source>
        <dbReference type="ARBA" id="ARBA00022679"/>
    </source>
</evidence>
<feature type="domain" description="PTS EIIB type-1" evidence="9">
    <location>
        <begin position="55"/>
        <end position="136"/>
    </location>
</feature>
<keyword evidence="5" id="KW-0812">Transmembrane</keyword>
<evidence type="ECO:0000313" key="11">
    <source>
        <dbReference type="Proteomes" id="UP001219957"/>
    </source>
</evidence>
<dbReference type="InterPro" id="IPR018113">
    <property type="entry name" value="PTrfase_EIIB_Cys"/>
</dbReference>
<keyword evidence="11" id="KW-1185">Reference proteome</keyword>
<dbReference type="PROSITE" id="PS51098">
    <property type="entry name" value="PTS_EIIB_TYPE_1"/>
    <property type="match status" value="1"/>
</dbReference>
<keyword evidence="4" id="KW-0598">Phosphotransferase system</keyword>
<dbReference type="InterPro" id="IPR001996">
    <property type="entry name" value="PTS_IIB_1"/>
</dbReference>
<dbReference type="PROSITE" id="PS01035">
    <property type="entry name" value="PTS_EIIB_TYPE_1_CYS"/>
    <property type="match status" value="1"/>
</dbReference>
<evidence type="ECO:0000256" key="7">
    <source>
        <dbReference type="ARBA" id="ARBA00022989"/>
    </source>
</evidence>
<organism evidence="10 11">
    <name type="scientific">Exiguobacterium profundum</name>
    <dbReference type="NCBI Taxonomy" id="307643"/>
    <lineage>
        <taxon>Bacteria</taxon>
        <taxon>Bacillati</taxon>
        <taxon>Bacillota</taxon>
        <taxon>Bacilli</taxon>
        <taxon>Bacillales</taxon>
        <taxon>Bacillales Family XII. Incertae Sedis</taxon>
        <taxon>Exiguobacterium</taxon>
    </lineage>
</organism>
<keyword evidence="2" id="KW-0762">Sugar transport</keyword>
<evidence type="ECO:0000259" key="9">
    <source>
        <dbReference type="PROSITE" id="PS51098"/>
    </source>
</evidence>
<protein>
    <submittedName>
        <fullName evidence="10">Glucose PTS transporter subunit EIIB</fullName>
        <ecNumber evidence="10">2.7.1.-</ecNumber>
    </submittedName>
</protein>
<dbReference type="CDD" id="cd00212">
    <property type="entry name" value="PTS_IIB_glc"/>
    <property type="match status" value="1"/>
</dbReference>
<accession>A0ABY8B715</accession>
<dbReference type="RefSeq" id="WP_270811852.1">
    <property type="nucleotide sequence ID" value="NZ_CP109617.1"/>
</dbReference>
<gene>
    <name evidence="10" type="ORF">OE059_02615</name>
</gene>
<dbReference type="Gene3D" id="3.30.1360.60">
    <property type="entry name" value="Glucose permease domain IIB"/>
    <property type="match status" value="1"/>
</dbReference>
<reference evidence="10 11" key="1">
    <citation type="submission" date="2022-10" db="EMBL/GenBank/DDBJ databases">
        <title>Complete genome sequence of Exiguobacterium profundum TSS-3 isolated from an extremely saline-alkaline spring located in Ixtapa, Chiapas-Mexico.</title>
        <authorList>
            <person name="Rincon-Rosales R."/>
            <person name="Rogel M.A."/>
            <person name="Rincon-Molina C.I."/>
            <person name="Guerrero G."/>
            <person name="Manzano-Gomez L.A."/>
            <person name="Lopez-Lopez A."/>
            <person name="Rincon Molina F.A."/>
            <person name="Martinez-Romero E."/>
        </authorList>
    </citation>
    <scope>NUCLEOTIDE SEQUENCE [LARGE SCALE GENOMIC DNA]</scope>
    <source>
        <strain evidence="10 11">TSS-3</strain>
    </source>
</reference>
<proteinExistence type="predicted"/>
<keyword evidence="7" id="KW-1133">Transmembrane helix</keyword>
<dbReference type="PANTHER" id="PTHR30009:SF20">
    <property type="entry name" value="PTS SYSTEM GLUCOSE-SPECIFIC EIICB COMPONENT-RELATED"/>
    <property type="match status" value="1"/>
</dbReference>
<feature type="active site" description="Phosphocysteine intermediate; for EIIB activity" evidence="8">
    <location>
        <position position="77"/>
    </location>
</feature>
<name>A0ABY8B715_9BACL</name>
<dbReference type="PANTHER" id="PTHR30009">
    <property type="entry name" value="CYTOCHROME C-TYPE SYNTHESIS PROTEIN AND PTS TRANSMEMBRANE COMPONENT"/>
    <property type="match status" value="1"/>
</dbReference>
<dbReference type="NCBIfam" id="TIGR00826">
    <property type="entry name" value="EIIB_glc"/>
    <property type="match status" value="1"/>
</dbReference>
<dbReference type="SUPFAM" id="SSF55604">
    <property type="entry name" value="Glucose permease domain IIB"/>
    <property type="match status" value="1"/>
</dbReference>
<evidence type="ECO:0000256" key="6">
    <source>
        <dbReference type="ARBA" id="ARBA00022777"/>
    </source>
</evidence>
<evidence type="ECO:0000256" key="4">
    <source>
        <dbReference type="ARBA" id="ARBA00022683"/>
    </source>
</evidence>
<keyword evidence="6" id="KW-0418">Kinase</keyword>
<dbReference type="Pfam" id="PF00367">
    <property type="entry name" value="PTS_EIIB"/>
    <property type="match status" value="1"/>
</dbReference>
<dbReference type="GO" id="GO:0016740">
    <property type="term" value="F:transferase activity"/>
    <property type="evidence" value="ECO:0007669"/>
    <property type="project" value="UniProtKB-KW"/>
</dbReference>
<keyword evidence="3 10" id="KW-0808">Transferase</keyword>
<dbReference type="InterPro" id="IPR036878">
    <property type="entry name" value="Glu_permease_IIB"/>
</dbReference>
<keyword evidence="7" id="KW-0472">Membrane</keyword>
<evidence type="ECO:0000256" key="5">
    <source>
        <dbReference type="ARBA" id="ARBA00022692"/>
    </source>
</evidence>
<evidence type="ECO:0000313" key="10">
    <source>
        <dbReference type="EMBL" id="WED56717.1"/>
    </source>
</evidence>
<dbReference type="EC" id="2.7.1.-" evidence="10"/>
<sequence length="137" mass="15243">MNVVVGIGFFIVYYSIFTFAIKKWNLATPGRGGQEAKLFTRKDYNDKKSGQSAIQTTALAIEEALGGRENIRDIDACFTRLRVEVSDVSQINEDELKALGAAGVVKVKNNIQAIFGGRSDLYKNELLRIHKEMDQAN</sequence>
<dbReference type="InterPro" id="IPR050429">
    <property type="entry name" value="PTS_Glucose_EIICBA"/>
</dbReference>
<dbReference type="EMBL" id="CP109617">
    <property type="protein sequence ID" value="WED56717.1"/>
    <property type="molecule type" value="Genomic_DNA"/>
</dbReference>
<evidence type="ECO:0000256" key="8">
    <source>
        <dbReference type="PROSITE-ProRule" id="PRU00421"/>
    </source>
</evidence>